<keyword evidence="2" id="KW-1185">Reference proteome</keyword>
<accession>A0AAW5K2Y3</accession>
<organism evidence="1 2">
    <name type="scientific">Cloacibacillus evryensis</name>
    <dbReference type="NCBI Taxonomy" id="508460"/>
    <lineage>
        <taxon>Bacteria</taxon>
        <taxon>Thermotogati</taxon>
        <taxon>Synergistota</taxon>
        <taxon>Synergistia</taxon>
        <taxon>Synergistales</taxon>
        <taxon>Synergistaceae</taxon>
        <taxon>Cloacibacillus</taxon>
    </lineage>
</organism>
<name>A0AAW5K2Y3_9BACT</name>
<dbReference type="InterPro" id="IPR037026">
    <property type="entry name" value="Vgr_OB-fold_dom_sf"/>
</dbReference>
<dbReference type="Proteomes" id="UP001205919">
    <property type="component" value="Unassembled WGS sequence"/>
</dbReference>
<proteinExistence type="predicted"/>
<comment type="caution">
    <text evidence="1">The sequence shown here is derived from an EMBL/GenBank/DDBJ whole genome shotgun (WGS) entry which is preliminary data.</text>
</comment>
<sequence length="156" mass="17220">MAAYEDILRIGTVVSVHPERHRVRVRFTDKNDMVSDELPVLVPGSLKNKGQCLPDENELVLCAFLPSGEEAGFVVGSFYSEADLPLSADRDEYLLKIPGGGCIAMHRKRHTITLVDYHGSKMLWEGGNITLKSANNIYLNPDGNVPIPSHISAQFD</sequence>
<dbReference type="RefSeq" id="WP_008709995.1">
    <property type="nucleotide sequence ID" value="NZ_CABKQM010000005.1"/>
</dbReference>
<evidence type="ECO:0000313" key="1">
    <source>
        <dbReference type="EMBL" id="MCQ4814251.1"/>
    </source>
</evidence>
<dbReference type="AlphaFoldDB" id="A0AAW5K2Y3"/>
<evidence type="ECO:0000313" key="2">
    <source>
        <dbReference type="Proteomes" id="UP001205919"/>
    </source>
</evidence>
<dbReference type="Gene3D" id="2.40.50.230">
    <property type="entry name" value="Gp5 N-terminal domain"/>
    <property type="match status" value="1"/>
</dbReference>
<dbReference type="EMBL" id="JANFYT010000013">
    <property type="protein sequence ID" value="MCQ4814251.1"/>
    <property type="molecule type" value="Genomic_DNA"/>
</dbReference>
<reference evidence="1 2" key="1">
    <citation type="submission" date="2022-06" db="EMBL/GenBank/DDBJ databases">
        <title>Isolation of gut microbiota from human fecal samples.</title>
        <authorList>
            <person name="Pamer E.G."/>
            <person name="Barat B."/>
            <person name="Waligurski E."/>
            <person name="Medina S."/>
            <person name="Paddock L."/>
            <person name="Mostad J."/>
        </authorList>
    </citation>
    <scope>NUCLEOTIDE SEQUENCE [LARGE SCALE GENOMIC DNA]</scope>
    <source>
        <strain evidence="1 2">DFI.9.90</strain>
    </source>
</reference>
<protein>
    <submittedName>
        <fullName evidence="1">Baseplate assembly protein</fullName>
    </submittedName>
</protein>
<gene>
    <name evidence="1" type="ORF">NE630_07380</name>
</gene>